<organism evidence="2 3">
    <name type="scientific">Emiliania huxleyi (strain CCMP1516)</name>
    <dbReference type="NCBI Taxonomy" id="280463"/>
    <lineage>
        <taxon>Eukaryota</taxon>
        <taxon>Haptista</taxon>
        <taxon>Haptophyta</taxon>
        <taxon>Prymnesiophyceae</taxon>
        <taxon>Isochrysidales</taxon>
        <taxon>Noelaerhabdaceae</taxon>
        <taxon>Emiliania</taxon>
    </lineage>
</organism>
<accession>A0A0D3KGQ8</accession>
<evidence type="ECO:0000256" key="1">
    <source>
        <dbReference type="SAM" id="MobiDB-lite"/>
    </source>
</evidence>
<proteinExistence type="predicted"/>
<dbReference type="RefSeq" id="XP_005787372.1">
    <property type="nucleotide sequence ID" value="XM_005787315.1"/>
</dbReference>
<reference evidence="2" key="2">
    <citation type="submission" date="2024-10" db="UniProtKB">
        <authorList>
            <consortium name="EnsemblProtists"/>
        </authorList>
    </citation>
    <scope>IDENTIFICATION</scope>
</reference>
<reference evidence="3" key="1">
    <citation type="journal article" date="2013" name="Nature">
        <title>Pan genome of the phytoplankton Emiliania underpins its global distribution.</title>
        <authorList>
            <person name="Read B.A."/>
            <person name="Kegel J."/>
            <person name="Klute M.J."/>
            <person name="Kuo A."/>
            <person name="Lefebvre S.C."/>
            <person name="Maumus F."/>
            <person name="Mayer C."/>
            <person name="Miller J."/>
            <person name="Monier A."/>
            <person name="Salamov A."/>
            <person name="Young J."/>
            <person name="Aguilar M."/>
            <person name="Claverie J.M."/>
            <person name="Frickenhaus S."/>
            <person name="Gonzalez K."/>
            <person name="Herman E.K."/>
            <person name="Lin Y.C."/>
            <person name="Napier J."/>
            <person name="Ogata H."/>
            <person name="Sarno A.F."/>
            <person name="Shmutz J."/>
            <person name="Schroeder D."/>
            <person name="de Vargas C."/>
            <person name="Verret F."/>
            <person name="von Dassow P."/>
            <person name="Valentin K."/>
            <person name="Van de Peer Y."/>
            <person name="Wheeler G."/>
            <person name="Dacks J.B."/>
            <person name="Delwiche C.F."/>
            <person name="Dyhrman S.T."/>
            <person name="Glockner G."/>
            <person name="John U."/>
            <person name="Richards T."/>
            <person name="Worden A.Z."/>
            <person name="Zhang X."/>
            <person name="Grigoriev I.V."/>
            <person name="Allen A.E."/>
            <person name="Bidle K."/>
            <person name="Borodovsky M."/>
            <person name="Bowler C."/>
            <person name="Brownlee C."/>
            <person name="Cock J.M."/>
            <person name="Elias M."/>
            <person name="Gladyshev V.N."/>
            <person name="Groth M."/>
            <person name="Guda C."/>
            <person name="Hadaegh A."/>
            <person name="Iglesias-Rodriguez M.D."/>
            <person name="Jenkins J."/>
            <person name="Jones B.M."/>
            <person name="Lawson T."/>
            <person name="Leese F."/>
            <person name="Lindquist E."/>
            <person name="Lobanov A."/>
            <person name="Lomsadze A."/>
            <person name="Malik S.B."/>
            <person name="Marsh M.E."/>
            <person name="Mackinder L."/>
            <person name="Mock T."/>
            <person name="Mueller-Roeber B."/>
            <person name="Pagarete A."/>
            <person name="Parker M."/>
            <person name="Probert I."/>
            <person name="Quesneville H."/>
            <person name="Raines C."/>
            <person name="Rensing S.A."/>
            <person name="Riano-Pachon D.M."/>
            <person name="Richier S."/>
            <person name="Rokitta S."/>
            <person name="Shiraiwa Y."/>
            <person name="Soanes D.M."/>
            <person name="van der Giezen M."/>
            <person name="Wahlund T.M."/>
            <person name="Williams B."/>
            <person name="Wilson W."/>
            <person name="Wolfe G."/>
            <person name="Wurch L.L."/>
        </authorList>
    </citation>
    <scope>NUCLEOTIDE SEQUENCE</scope>
</reference>
<dbReference type="HOGENOM" id="CLU_1242095_0_0_1"/>
<keyword evidence="3" id="KW-1185">Reference proteome</keyword>
<dbReference type="RefSeq" id="XP_005783161.1">
    <property type="nucleotide sequence ID" value="XM_005783104.1"/>
</dbReference>
<dbReference type="EnsemblProtists" id="EOD30732">
    <property type="protein sequence ID" value="EOD30732"/>
    <property type="gene ID" value="EMIHUDRAFT_442429"/>
</dbReference>
<dbReference type="GeneID" id="17276006"/>
<dbReference type="PaxDb" id="2903-EOD30732"/>
<dbReference type="Proteomes" id="UP000013827">
    <property type="component" value="Unassembled WGS sequence"/>
</dbReference>
<dbReference type="eggNOG" id="ENOG502SDIN">
    <property type="taxonomic scope" value="Eukaryota"/>
</dbReference>
<dbReference type="EnsemblProtists" id="EOD34943">
    <property type="protein sequence ID" value="EOD34943"/>
    <property type="gene ID" value="EMIHUDRAFT_441078"/>
</dbReference>
<name>A0A0D3KGQ8_EMIH1</name>
<protein>
    <submittedName>
        <fullName evidence="2">Uncharacterized protein</fullName>
    </submittedName>
</protein>
<dbReference type="KEGG" id="ehx:EMIHUDRAFT_441078"/>
<dbReference type="KEGG" id="ehx:EMIHUDRAFT_442429"/>
<dbReference type="GeneID" id="17280213"/>
<dbReference type="OMA" id="ANENMPL"/>
<dbReference type="AlphaFoldDB" id="A0A0D3KGQ8"/>
<evidence type="ECO:0000313" key="3">
    <source>
        <dbReference type="Proteomes" id="UP000013827"/>
    </source>
</evidence>
<sequence length="223" mass="23599">MLSLLAASPSVVVSPVGASRLAVGPVRVGQPACLASDDLSLSRREVVAAAAGLSALLPAAQARAESTLVTRQQAYTRYVPRVERGRDYWAGGLRKQVSSGDWAAIQAALEKKGPIDRLFGPLELWSSSFSSKTISPKTLAMNDAIDELREACRDLRSAASGKEGSGGFFGFGGPKASPQAMDDGKRRKIAQDAYAKGKDAINKYIELGNDGLGLNFTPIDQMD</sequence>
<evidence type="ECO:0000313" key="2">
    <source>
        <dbReference type="EnsemblProtists" id="EOD34943"/>
    </source>
</evidence>
<feature type="region of interest" description="Disordered" evidence="1">
    <location>
        <begin position="166"/>
        <end position="188"/>
    </location>
</feature>